<dbReference type="AlphaFoldDB" id="A0A1B1AHJ7"/>
<evidence type="ECO:0000313" key="2">
    <source>
        <dbReference type="Proteomes" id="UP000092498"/>
    </source>
</evidence>
<gene>
    <name evidence="1" type="ORF">ATE48_08880</name>
</gene>
<proteinExistence type="predicted"/>
<organism evidence="1 2">
    <name type="scientific">Candidatus Viadribacter manganicus</name>
    <dbReference type="NCBI Taxonomy" id="1759059"/>
    <lineage>
        <taxon>Bacteria</taxon>
        <taxon>Pseudomonadati</taxon>
        <taxon>Pseudomonadota</taxon>
        <taxon>Alphaproteobacteria</taxon>
        <taxon>Hyphomonadales</taxon>
        <taxon>Hyphomonadaceae</taxon>
        <taxon>Candidatus Viadribacter</taxon>
    </lineage>
</organism>
<name>A0A1B1AHJ7_9PROT</name>
<sequence>MPRFDRWVSNAMSLCAGDRLLRPKQIHKPDGILPIGRSKFYELIQLPDFPPAIRFLDGTRMWSEMEIWRWVTENCNKFGGAQLADSLSLACRQKMAVDANANAAWRRMEALADEMVKRKMDIQEFAALRCDTGDQPFEYLTRAKLKKSYAYETLERGLRRVIKKRARREMP</sequence>
<evidence type="ECO:0000313" key="1">
    <source>
        <dbReference type="EMBL" id="ANP46025.1"/>
    </source>
</evidence>
<dbReference type="STRING" id="1759059.ATE48_08880"/>
<dbReference type="OrthoDB" id="1525365at2"/>
<keyword evidence="2" id="KW-1185">Reference proteome</keyword>
<dbReference type="EMBL" id="CP013244">
    <property type="protein sequence ID" value="ANP46025.1"/>
    <property type="molecule type" value="Genomic_DNA"/>
</dbReference>
<dbReference type="RefSeq" id="WP_066770297.1">
    <property type="nucleotide sequence ID" value="NZ_CP013244.1"/>
</dbReference>
<dbReference type="KEGG" id="cbot:ATE48_08880"/>
<reference evidence="1 2" key="1">
    <citation type="submission" date="2015-11" db="EMBL/GenBank/DDBJ databases">
        <title>Whole-Genome Sequence of Candidatus Oderbacter manganicum from the National Park Lower Oder Valley, Germany.</title>
        <authorList>
            <person name="Braun B."/>
            <person name="Liere K."/>
            <person name="Szewzyk U."/>
        </authorList>
    </citation>
    <scope>NUCLEOTIDE SEQUENCE [LARGE SCALE GENOMIC DNA]</scope>
    <source>
        <strain evidence="1 2">OTSz_A_272</strain>
    </source>
</reference>
<dbReference type="Proteomes" id="UP000092498">
    <property type="component" value="Chromosome"/>
</dbReference>
<dbReference type="InParanoid" id="A0A1B1AHJ7"/>
<accession>A0A1B1AHJ7</accession>
<protein>
    <submittedName>
        <fullName evidence="1">Uncharacterized protein</fullName>
    </submittedName>
</protein>